<keyword evidence="1" id="KW-1133">Transmembrane helix</keyword>
<gene>
    <name evidence="2" type="ORF">AVEN_30984_1</name>
</gene>
<evidence type="ECO:0000256" key="1">
    <source>
        <dbReference type="SAM" id="Phobius"/>
    </source>
</evidence>
<comment type="caution">
    <text evidence="2">The sequence shown here is derived from an EMBL/GenBank/DDBJ whole genome shotgun (WGS) entry which is preliminary data.</text>
</comment>
<protein>
    <submittedName>
        <fullName evidence="2">Uncharacterized protein</fullName>
    </submittedName>
</protein>
<dbReference type="AlphaFoldDB" id="A0A4Y2VTT8"/>
<evidence type="ECO:0000313" key="3">
    <source>
        <dbReference type="Proteomes" id="UP000499080"/>
    </source>
</evidence>
<dbReference type="Proteomes" id="UP000499080">
    <property type="component" value="Unassembled WGS sequence"/>
</dbReference>
<keyword evidence="1" id="KW-0812">Transmembrane</keyword>
<organism evidence="2 3">
    <name type="scientific">Araneus ventricosus</name>
    <name type="common">Orbweaver spider</name>
    <name type="synonym">Epeira ventricosa</name>
    <dbReference type="NCBI Taxonomy" id="182803"/>
    <lineage>
        <taxon>Eukaryota</taxon>
        <taxon>Metazoa</taxon>
        <taxon>Ecdysozoa</taxon>
        <taxon>Arthropoda</taxon>
        <taxon>Chelicerata</taxon>
        <taxon>Arachnida</taxon>
        <taxon>Araneae</taxon>
        <taxon>Araneomorphae</taxon>
        <taxon>Entelegynae</taxon>
        <taxon>Araneoidea</taxon>
        <taxon>Araneidae</taxon>
        <taxon>Araneus</taxon>
    </lineage>
</organism>
<proteinExistence type="predicted"/>
<sequence length="140" mass="16360">MKNHRIIKAVLAAPSRHKPMVWIELHPTPAAECTLFCVRGGLWTVLAIRTRTSIILEFGYGGRMQHFETWRSRSSDPRCIGMESNSTLLEDYIKCQISWLTAIEYFWKWYRRFLSNVVICFILKASLPTMFHIALGNPWQ</sequence>
<reference evidence="2 3" key="1">
    <citation type="journal article" date="2019" name="Sci. Rep.">
        <title>Orb-weaving spider Araneus ventricosus genome elucidates the spidroin gene catalogue.</title>
        <authorList>
            <person name="Kono N."/>
            <person name="Nakamura H."/>
            <person name="Ohtoshi R."/>
            <person name="Moran D.A.P."/>
            <person name="Shinohara A."/>
            <person name="Yoshida Y."/>
            <person name="Fujiwara M."/>
            <person name="Mori M."/>
            <person name="Tomita M."/>
            <person name="Arakawa K."/>
        </authorList>
    </citation>
    <scope>NUCLEOTIDE SEQUENCE [LARGE SCALE GENOMIC DNA]</scope>
</reference>
<evidence type="ECO:0000313" key="2">
    <source>
        <dbReference type="EMBL" id="GBO27290.1"/>
    </source>
</evidence>
<keyword evidence="3" id="KW-1185">Reference proteome</keyword>
<accession>A0A4Y2VTT8</accession>
<keyword evidence="1" id="KW-0472">Membrane</keyword>
<feature type="transmembrane region" description="Helical" evidence="1">
    <location>
        <begin position="113"/>
        <end position="135"/>
    </location>
</feature>
<dbReference type="EMBL" id="BGPR01050271">
    <property type="protein sequence ID" value="GBO27290.1"/>
    <property type="molecule type" value="Genomic_DNA"/>
</dbReference>
<name>A0A4Y2VTT8_ARAVE</name>